<dbReference type="HAMAP" id="MF_00187">
    <property type="entry name" value="FdhD"/>
    <property type="match status" value="1"/>
</dbReference>
<evidence type="ECO:0000256" key="1">
    <source>
        <dbReference type="ARBA" id="ARBA00022490"/>
    </source>
</evidence>
<evidence type="ECO:0000313" key="4">
    <source>
        <dbReference type="EMBL" id="MBC8433668.1"/>
    </source>
</evidence>
<comment type="subcellular location">
    <subcellularLocation>
        <location evidence="3">Cytoplasm</location>
    </subcellularLocation>
</comment>
<dbReference type="Pfam" id="PF02634">
    <property type="entry name" value="FdhD-NarQ"/>
    <property type="match status" value="1"/>
</dbReference>
<comment type="similarity">
    <text evidence="3">Belongs to the FdhD family.</text>
</comment>
<dbReference type="InterPro" id="IPR016193">
    <property type="entry name" value="Cytidine_deaminase-like"/>
</dbReference>
<keyword evidence="2 3" id="KW-0501">Molybdenum cofactor biosynthesis</keyword>
<dbReference type="GO" id="GO:0005737">
    <property type="term" value="C:cytoplasm"/>
    <property type="evidence" value="ECO:0007669"/>
    <property type="project" value="UniProtKB-SubCell"/>
</dbReference>
<feature type="active site" description="Cysteine persulfide intermediate" evidence="3">
    <location>
        <position position="101"/>
    </location>
</feature>
<keyword evidence="1 3" id="KW-0963">Cytoplasm</keyword>
<dbReference type="PANTHER" id="PTHR30592:SF1">
    <property type="entry name" value="SULFUR CARRIER PROTEIN FDHD"/>
    <property type="match status" value="1"/>
</dbReference>
<comment type="caution">
    <text evidence="3">Lacks conserved residue(s) required for the propagation of feature annotation.</text>
</comment>
<dbReference type="Gene3D" id="3.10.20.10">
    <property type="match status" value="1"/>
</dbReference>
<dbReference type="AlphaFoldDB" id="A0A8J6P357"/>
<dbReference type="GO" id="GO:0097163">
    <property type="term" value="F:sulfur carrier activity"/>
    <property type="evidence" value="ECO:0007669"/>
    <property type="project" value="UniProtKB-UniRule"/>
</dbReference>
<dbReference type="NCBIfam" id="TIGR00129">
    <property type="entry name" value="fdhD_narQ"/>
    <property type="match status" value="1"/>
</dbReference>
<dbReference type="EMBL" id="JACNIG010000318">
    <property type="protein sequence ID" value="MBC8433668.1"/>
    <property type="molecule type" value="Genomic_DNA"/>
</dbReference>
<dbReference type="Gene3D" id="3.40.140.10">
    <property type="entry name" value="Cytidine Deaminase, domain 2"/>
    <property type="match status" value="1"/>
</dbReference>
<organism evidence="4 5">
    <name type="scientific">Candidatus Desulfatibia vada</name>
    <dbReference type="NCBI Taxonomy" id="2841696"/>
    <lineage>
        <taxon>Bacteria</taxon>
        <taxon>Pseudomonadati</taxon>
        <taxon>Thermodesulfobacteriota</taxon>
        <taxon>Desulfobacteria</taxon>
        <taxon>Desulfobacterales</taxon>
        <taxon>Desulfobacterales incertae sedis</taxon>
        <taxon>Candidatus Desulfatibia</taxon>
    </lineage>
</organism>
<dbReference type="PIRSF" id="PIRSF015626">
    <property type="entry name" value="FdhD"/>
    <property type="match status" value="1"/>
</dbReference>
<dbReference type="Proteomes" id="UP000605201">
    <property type="component" value="Unassembled WGS sequence"/>
</dbReference>
<evidence type="ECO:0000313" key="5">
    <source>
        <dbReference type="Proteomes" id="UP000605201"/>
    </source>
</evidence>
<name>A0A8J6P357_9BACT</name>
<proteinExistence type="inferred from homology"/>
<evidence type="ECO:0000256" key="2">
    <source>
        <dbReference type="ARBA" id="ARBA00023150"/>
    </source>
</evidence>
<protein>
    <recommendedName>
        <fullName evidence="3">Sulfur carrier protein FdhD</fullName>
    </recommendedName>
</protein>
<dbReference type="GO" id="GO:0016783">
    <property type="term" value="F:sulfurtransferase activity"/>
    <property type="evidence" value="ECO:0007669"/>
    <property type="project" value="InterPro"/>
</dbReference>
<sequence length="265" mass="28927">MQWDKSSNRSLEHELLGEEPLSIIIEGKPYSVVMRTPGNELALAAGFCLAEGIVDSPDDFTTITCCDDTDKNVVAITLSQSRRNNIGDLLDRRGFISQTSCGICGKEIVKDLYQMVQPVSNNTPIDSKLALECLENLNRHQPLRDKTRASHAAALFSSDFELLTVAEDVGRHNALDKAIGELFLTRRLGKASLAVLSSRISYELVQKAARAKIPVICAISRPTSLAVELAAGLNMTLACLADDTGLIIYCNEHRLKLGSSPKELE</sequence>
<gene>
    <name evidence="3 4" type="primary">fdhD</name>
    <name evidence="4" type="ORF">H8D96_17300</name>
</gene>
<dbReference type="PANTHER" id="PTHR30592">
    <property type="entry name" value="FORMATE DEHYDROGENASE"/>
    <property type="match status" value="1"/>
</dbReference>
<dbReference type="SUPFAM" id="SSF53927">
    <property type="entry name" value="Cytidine deaminase-like"/>
    <property type="match status" value="1"/>
</dbReference>
<reference evidence="4 5" key="1">
    <citation type="submission" date="2020-08" db="EMBL/GenBank/DDBJ databases">
        <title>Bridging the membrane lipid divide: bacteria of the FCB group superphylum have the potential to synthesize archaeal ether lipids.</title>
        <authorList>
            <person name="Villanueva L."/>
            <person name="Von Meijenfeldt F.A.B."/>
            <person name="Westbye A.B."/>
            <person name="Yadav S."/>
            <person name="Hopmans E.C."/>
            <person name="Dutilh B.E."/>
            <person name="Sinninghe Damste J.S."/>
        </authorList>
    </citation>
    <scope>NUCLEOTIDE SEQUENCE [LARGE SCALE GENOMIC DNA]</scope>
    <source>
        <strain evidence="4">NIOZ-UU17</strain>
    </source>
</reference>
<accession>A0A8J6P357</accession>
<evidence type="ECO:0000256" key="3">
    <source>
        <dbReference type="HAMAP-Rule" id="MF_00187"/>
    </source>
</evidence>
<dbReference type="GO" id="GO:0006777">
    <property type="term" value="P:Mo-molybdopterin cofactor biosynthetic process"/>
    <property type="evidence" value="ECO:0007669"/>
    <property type="project" value="UniProtKB-UniRule"/>
</dbReference>
<comment type="caution">
    <text evidence="4">The sequence shown here is derived from an EMBL/GenBank/DDBJ whole genome shotgun (WGS) entry which is preliminary data.</text>
</comment>
<dbReference type="InterPro" id="IPR003786">
    <property type="entry name" value="FdhD"/>
</dbReference>
<comment type="function">
    <text evidence="3">Required for formate dehydrogenase (FDH) activity. Acts as a sulfur carrier protein that transfers sulfur from IscS to the molybdenum cofactor prior to its insertion into FDH.</text>
</comment>